<evidence type="ECO:0000313" key="4">
    <source>
        <dbReference type="EMBL" id="CAE0613087.1"/>
    </source>
</evidence>
<evidence type="ECO:0000256" key="3">
    <source>
        <dbReference type="PROSITE-ProRule" id="PRU00023"/>
    </source>
</evidence>
<evidence type="ECO:0000256" key="2">
    <source>
        <dbReference type="ARBA" id="ARBA00023043"/>
    </source>
</evidence>
<dbReference type="PROSITE" id="PS50297">
    <property type="entry name" value="ANK_REP_REGION"/>
    <property type="match status" value="2"/>
</dbReference>
<dbReference type="Pfam" id="PF12796">
    <property type="entry name" value="Ank_2"/>
    <property type="match status" value="1"/>
</dbReference>
<dbReference type="Pfam" id="PF13920">
    <property type="entry name" value="zf-C3HC4_3"/>
    <property type="match status" value="1"/>
</dbReference>
<dbReference type="InterPro" id="IPR013083">
    <property type="entry name" value="Znf_RING/FYVE/PHD"/>
</dbReference>
<dbReference type="InterPro" id="IPR002110">
    <property type="entry name" value="Ankyrin_rpt"/>
</dbReference>
<feature type="repeat" description="ANK" evidence="3">
    <location>
        <begin position="80"/>
        <end position="112"/>
    </location>
</feature>
<organism evidence="4">
    <name type="scientific">Picocystis salinarum</name>
    <dbReference type="NCBI Taxonomy" id="88271"/>
    <lineage>
        <taxon>Eukaryota</taxon>
        <taxon>Viridiplantae</taxon>
        <taxon>Chlorophyta</taxon>
        <taxon>Picocystophyceae</taxon>
        <taxon>Picocystales</taxon>
        <taxon>Picocystaceae</taxon>
        <taxon>Picocystis</taxon>
    </lineage>
</organism>
<dbReference type="SUPFAM" id="SSF50729">
    <property type="entry name" value="PH domain-like"/>
    <property type="match status" value="1"/>
</dbReference>
<dbReference type="PANTHER" id="PTHR24171">
    <property type="entry name" value="ANKYRIN REPEAT DOMAIN-CONTAINING PROTEIN 39-RELATED"/>
    <property type="match status" value="1"/>
</dbReference>
<dbReference type="SUPFAM" id="SSF48403">
    <property type="entry name" value="Ankyrin repeat"/>
    <property type="match status" value="1"/>
</dbReference>
<dbReference type="AlphaFoldDB" id="A0A7S3UF82"/>
<dbReference type="PROSITE" id="PS50088">
    <property type="entry name" value="ANK_REPEAT"/>
    <property type="match status" value="2"/>
</dbReference>
<reference evidence="4" key="1">
    <citation type="submission" date="2021-01" db="EMBL/GenBank/DDBJ databases">
        <authorList>
            <person name="Corre E."/>
            <person name="Pelletier E."/>
            <person name="Niang G."/>
            <person name="Scheremetjew M."/>
            <person name="Finn R."/>
            <person name="Kale V."/>
            <person name="Holt S."/>
            <person name="Cochrane G."/>
            <person name="Meng A."/>
            <person name="Brown T."/>
            <person name="Cohen L."/>
        </authorList>
    </citation>
    <scope>NUCLEOTIDE SEQUENCE</scope>
    <source>
        <strain evidence="4">CCMP1897</strain>
    </source>
</reference>
<keyword evidence="1" id="KW-0677">Repeat</keyword>
<protein>
    <recommendedName>
        <fullName evidence="5">RING-type domain-containing protein</fullName>
    </recommendedName>
</protein>
<proteinExistence type="predicted"/>
<dbReference type="EMBL" id="HBIS01008175">
    <property type="protein sequence ID" value="CAE0613087.1"/>
    <property type="molecule type" value="Transcribed_RNA"/>
</dbReference>
<accession>A0A7S3UF82</accession>
<dbReference type="CDD" id="cd16646">
    <property type="entry name" value="mRING-HC-C2H2C4_MDM2-like"/>
    <property type="match status" value="1"/>
</dbReference>
<dbReference type="InterPro" id="IPR036770">
    <property type="entry name" value="Ankyrin_rpt-contain_sf"/>
</dbReference>
<dbReference type="Gene3D" id="3.30.40.10">
    <property type="entry name" value="Zinc/RING finger domain, C3HC4 (zinc finger)"/>
    <property type="match status" value="1"/>
</dbReference>
<dbReference type="Gene3D" id="1.25.40.20">
    <property type="entry name" value="Ankyrin repeat-containing domain"/>
    <property type="match status" value="1"/>
</dbReference>
<feature type="repeat" description="ANK" evidence="3">
    <location>
        <begin position="45"/>
        <end position="77"/>
    </location>
</feature>
<keyword evidence="2 3" id="KW-0040">ANK repeat</keyword>
<dbReference type="SMART" id="SM00248">
    <property type="entry name" value="ANK"/>
    <property type="match status" value="2"/>
</dbReference>
<sequence>MGTSSSRPEEAGWEAARTNNTRKLHALLVRHVERRTDILEHRDVLGRTPLVIAAARGSAECASLLLQHGGQVHALAPGKRGGTPLHAASVQGDALMADLLLQHGADPFMDNQGGLTSYDFALLAEKPALARRYEQKALFHGWLELESKAWWGNKWSPRWCVLFLRTPCPGSDVSGRASLQLYCFKRLQSTSTKQRHVLDHAHLTRGRNHTVQLRVPTARRPHTHTLVFRGANGGGQQDLEAFLHACLATMDLPRTDEAVAIQMQAEFDAMGRYDGASNASNASDVAPGNDRQGEEELVEVEEHAMPSAPEAWNQEEGTASNEGIMCVVCWSRPKEAGLVHGNSLHRCCCLYCATNLVSLGQPCPMCRRPIERILEVYE</sequence>
<gene>
    <name evidence="4" type="ORF">PSAL00342_LOCUS6986</name>
</gene>
<evidence type="ECO:0000256" key="1">
    <source>
        <dbReference type="ARBA" id="ARBA00022737"/>
    </source>
</evidence>
<name>A0A7S3UF82_9CHLO</name>
<evidence type="ECO:0008006" key="5">
    <source>
        <dbReference type="Google" id="ProtNLM"/>
    </source>
</evidence>